<dbReference type="SMART" id="SM00500">
    <property type="entry name" value="SFM"/>
    <property type="match status" value="1"/>
</dbReference>
<keyword evidence="4" id="KW-0507">mRNA processing</keyword>
<proteinExistence type="inferred from homology"/>
<dbReference type="AlphaFoldDB" id="A0A0G4G3K0"/>
<evidence type="ECO:0000256" key="3">
    <source>
        <dbReference type="ARBA" id="ARBA00018242"/>
    </source>
</evidence>
<dbReference type="GO" id="GO:0046540">
    <property type="term" value="C:U4/U6 x U5 tri-snRNP complex"/>
    <property type="evidence" value="ECO:0007669"/>
    <property type="project" value="TreeGrafter"/>
</dbReference>
<keyword evidence="7" id="KW-0539">Nucleus</keyword>
<evidence type="ECO:0000256" key="8">
    <source>
        <dbReference type="SAM" id="MobiDB-lite"/>
    </source>
</evidence>
<feature type="compositionally biased region" description="Basic and acidic residues" evidence="8">
    <location>
        <begin position="79"/>
        <end position="90"/>
    </location>
</feature>
<gene>
    <name evidence="10" type="ORF">Vbra_640</name>
</gene>
<feature type="compositionally biased region" description="Basic and acidic residues" evidence="8">
    <location>
        <begin position="169"/>
        <end position="202"/>
    </location>
</feature>
<feature type="domain" description="Pre-mRNA processing factor 4 (PRP4)-like" evidence="9">
    <location>
        <begin position="100"/>
        <end position="152"/>
    </location>
</feature>
<evidence type="ECO:0000256" key="6">
    <source>
        <dbReference type="ARBA" id="ARBA00023187"/>
    </source>
</evidence>
<dbReference type="InParanoid" id="A0A0G4G3K0"/>
<dbReference type="InterPro" id="IPR004098">
    <property type="entry name" value="Prp18"/>
</dbReference>
<evidence type="ECO:0000256" key="5">
    <source>
        <dbReference type="ARBA" id="ARBA00022728"/>
    </source>
</evidence>
<dbReference type="SUPFAM" id="SSF158230">
    <property type="entry name" value="PRP4-like"/>
    <property type="match status" value="1"/>
</dbReference>
<dbReference type="GO" id="GO:0005682">
    <property type="term" value="C:U5 snRNP"/>
    <property type="evidence" value="ECO:0007669"/>
    <property type="project" value="TreeGrafter"/>
</dbReference>
<comment type="subcellular location">
    <subcellularLocation>
        <location evidence="1">Nucleus</location>
    </subcellularLocation>
</comment>
<feature type="compositionally biased region" description="Basic and acidic residues" evidence="8">
    <location>
        <begin position="213"/>
        <end position="241"/>
    </location>
</feature>
<sequence>MDAIRALISQKKKETADLKTQGKQWISQADVRRRRDAEKQREREEEERKERERTEERLKRFSEYLDRKKKDDEHEEEDVLSRHVHEHNEGAADDEGDPGMDKSEVFYRLRRFGEPVTLFGETDMKRWKRLHRLELERHDDDLMGGQRHAYLSLEKRGFSRDEDDEDDHDDHHNTSPSKAKDTSPDKSKGDAADGDRKRKAEGGDSDSDEDKDGEGGRKSKRQRGEAADPGKKDKEDENAPGYKEEKLRQWIKKILREWDKELVQRPEEEKKTSDGKIATMQHRDTRQNLKPLTKKLKQRGLDPDVLEKLYEIACLCEERKYVQAHDLYIQLAIGNAAWPMGVTMVGIHERAGRSKIFTSQVAHILNDETTRKYIQMVKRLMSFCQRHFPTDPSNMVRIATNTV</sequence>
<dbReference type="InterPro" id="IPR036285">
    <property type="entry name" value="PRP4-like_sf"/>
</dbReference>
<dbReference type="Pfam" id="PF08799">
    <property type="entry name" value="PRP4"/>
    <property type="match status" value="1"/>
</dbReference>
<dbReference type="Proteomes" id="UP000041254">
    <property type="component" value="Unassembled WGS sequence"/>
</dbReference>
<feature type="compositionally biased region" description="Basic and acidic residues" evidence="8">
    <location>
        <begin position="30"/>
        <end position="72"/>
    </location>
</feature>
<keyword evidence="5" id="KW-0747">Spliceosome</keyword>
<evidence type="ECO:0000259" key="9">
    <source>
        <dbReference type="SMART" id="SM00500"/>
    </source>
</evidence>
<evidence type="ECO:0000256" key="4">
    <source>
        <dbReference type="ARBA" id="ARBA00022664"/>
    </source>
</evidence>
<comment type="similarity">
    <text evidence="2">Belongs to the PRP18 family.</text>
</comment>
<dbReference type="GO" id="GO:0000350">
    <property type="term" value="P:generation of catalytic spliceosome for second transesterification step"/>
    <property type="evidence" value="ECO:0007669"/>
    <property type="project" value="TreeGrafter"/>
</dbReference>
<dbReference type="VEuPathDB" id="CryptoDB:Vbra_640"/>
<keyword evidence="6" id="KW-0508">mRNA splicing</keyword>
<name>A0A0G4G3K0_VITBC</name>
<evidence type="ECO:0000256" key="1">
    <source>
        <dbReference type="ARBA" id="ARBA00004123"/>
    </source>
</evidence>
<dbReference type="PANTHER" id="PTHR13007">
    <property type="entry name" value="PRE-MRNA SPLICING FACTOR-RELATED"/>
    <property type="match status" value="1"/>
</dbReference>
<evidence type="ECO:0000313" key="10">
    <source>
        <dbReference type="EMBL" id="CEM22859.1"/>
    </source>
</evidence>
<keyword evidence="11" id="KW-1185">Reference proteome</keyword>
<accession>A0A0G4G3K0</accession>
<organism evidence="10 11">
    <name type="scientific">Vitrella brassicaformis (strain CCMP3155)</name>
    <dbReference type="NCBI Taxonomy" id="1169540"/>
    <lineage>
        <taxon>Eukaryota</taxon>
        <taxon>Sar</taxon>
        <taxon>Alveolata</taxon>
        <taxon>Colpodellida</taxon>
        <taxon>Vitrellaceae</taxon>
        <taxon>Vitrella</taxon>
    </lineage>
</organism>
<dbReference type="Pfam" id="PF02840">
    <property type="entry name" value="Prp18"/>
    <property type="match status" value="1"/>
</dbReference>
<dbReference type="PhylomeDB" id="A0A0G4G3K0"/>
<feature type="region of interest" description="Disordered" evidence="8">
    <location>
        <begin position="153"/>
        <end position="241"/>
    </location>
</feature>
<protein>
    <recommendedName>
        <fullName evidence="3">Pre-mRNA-splicing factor 18</fullName>
    </recommendedName>
</protein>
<dbReference type="EMBL" id="CDMY01000561">
    <property type="protein sequence ID" value="CEM22859.1"/>
    <property type="molecule type" value="Genomic_DNA"/>
</dbReference>
<dbReference type="STRING" id="1169540.A0A0G4G3K0"/>
<dbReference type="FunCoup" id="A0A0G4G3K0">
    <property type="interactions" value="491"/>
</dbReference>
<feature type="compositionally biased region" description="Acidic residues" evidence="8">
    <location>
        <begin position="203"/>
        <end position="212"/>
    </location>
</feature>
<evidence type="ECO:0000313" key="11">
    <source>
        <dbReference type="Proteomes" id="UP000041254"/>
    </source>
</evidence>
<feature type="region of interest" description="Disordered" evidence="8">
    <location>
        <begin position="1"/>
        <end position="102"/>
    </location>
</feature>
<dbReference type="Gene3D" id="1.20.940.10">
    <property type="entry name" value="Functional domain of the splicing factor Prp18"/>
    <property type="match status" value="1"/>
</dbReference>
<dbReference type="InterPro" id="IPR039979">
    <property type="entry name" value="PRPF18"/>
</dbReference>
<dbReference type="OMA" id="FRTEYAW"/>
<dbReference type="OrthoDB" id="10261918at2759"/>
<evidence type="ECO:0000256" key="2">
    <source>
        <dbReference type="ARBA" id="ARBA00008137"/>
    </source>
</evidence>
<dbReference type="PANTHER" id="PTHR13007:SF19">
    <property type="entry name" value="PRE-MRNA-SPLICING FACTOR 18"/>
    <property type="match status" value="1"/>
</dbReference>
<dbReference type="Gene3D" id="4.10.280.110">
    <property type="entry name" value="Pre-mRNA processing factor 4 domain"/>
    <property type="match status" value="1"/>
</dbReference>
<dbReference type="InterPro" id="IPR014906">
    <property type="entry name" value="PRP4-like"/>
</dbReference>
<dbReference type="SUPFAM" id="SSF47938">
    <property type="entry name" value="Functional domain of the splicing factor Prp18"/>
    <property type="match status" value="1"/>
</dbReference>
<reference evidence="10 11" key="1">
    <citation type="submission" date="2014-11" db="EMBL/GenBank/DDBJ databases">
        <authorList>
            <person name="Zhu J."/>
            <person name="Qi W."/>
            <person name="Song R."/>
        </authorList>
    </citation>
    <scope>NUCLEOTIDE SEQUENCE [LARGE SCALE GENOMIC DNA]</scope>
</reference>
<evidence type="ECO:0000256" key="7">
    <source>
        <dbReference type="ARBA" id="ARBA00023242"/>
    </source>
</evidence>
<dbReference type="GO" id="GO:0071021">
    <property type="term" value="C:U2-type post-spliceosomal complex"/>
    <property type="evidence" value="ECO:0007669"/>
    <property type="project" value="TreeGrafter"/>
</dbReference>